<dbReference type="GO" id="GO:0015848">
    <property type="term" value="P:spermidine transport"/>
    <property type="evidence" value="ECO:0007669"/>
    <property type="project" value="EnsemblFungi"/>
</dbReference>
<dbReference type="HOGENOM" id="CLU_009275_1_1_1"/>
<feature type="region of interest" description="Disordered" evidence="10">
    <location>
        <begin position="43"/>
        <end position="105"/>
    </location>
</feature>
<dbReference type="GO" id="GO:0000296">
    <property type="term" value="P:spermine transport"/>
    <property type="evidence" value="ECO:0007669"/>
    <property type="project" value="EnsemblFungi"/>
</dbReference>
<evidence type="ECO:0000256" key="3">
    <source>
        <dbReference type="ARBA" id="ARBA00022679"/>
    </source>
</evidence>
<protein>
    <recommendedName>
        <fullName evidence="1">non-specific serine/threonine protein kinase</fullName>
        <ecNumber evidence="1">2.7.11.1</ecNumber>
    </recommendedName>
</protein>
<sequence>MVSEATNSKPKDGTPQRSPSVNALKLLGKKILHASSHVENVPSGVIENSRLHSGNSISPLRHRKTSPSQGTVPSSLAVNRNRSPSLTHSKNNTLSNGGSTSHPLHAIKSNSSIANLLAHANNPFVAESSQKQRGGIAVAPTSKLNKDKNSERKIKTHHMEPHRSKSFVNNKILNTEDFRKNDERSHLVYNPYGINNSRPGTAFAEENRNDGDNDLSFYLHDGNVKIRMLPLPIQNPNDFLPERMTQFSIHLTDNFVFDSNNKTIGSGGSSEVRIVRSAYRQNRVYALKKLNMIYDETPDKFYKRCSKEFIIAKHLSHNVHIISTYLLVKIATTTYTTRGWGFIMELGHKDLFQLIERSGWRQVPLSEKYCIFKQIAQGVKYCHDNGIAHRDLKPENVLITKDGICKLTDFGISDWYHVEPDNFESPVKTCQGMIGSPPFTPPEVMYFDAKNHYDEKLQKPYNPLAMDYYALGILLFTLINNIIPFIESCNHDPRFRDFEAAYEKFVKYSSKNFRVKNSYKPGPGSEYSLSKNFKSDLNATRVAWRLADPNPETRYTIEELFNDPWFQKIETCVDPDDESCIMPPPDVRKASVLNSSNGEIEYKMNDANTYNMDNESETNSDVLSNHLSIGSDNAQYTKPRSMVEIAEAPLKLPEQLQSKRENKASFTLNEDTSKHTLDSLSVHDDYSDASESSGGSKRQSLASSSSSSNGKNQEESVDAILEHSTPPTADQSRNETGLPEPYAVQPHLPTALLNSKKSASNNVTERMTDLSLAAKKTSGSSMITTGGHTPRSSPLRKRTVVHHHLEVPSSVVHMPSSQPFIVSR</sequence>
<feature type="compositionally biased region" description="Polar residues" evidence="10">
    <location>
        <begin position="725"/>
        <end position="735"/>
    </location>
</feature>
<dbReference type="InterPro" id="IPR000719">
    <property type="entry name" value="Prot_kinase_dom"/>
</dbReference>
<name>H2AUP8_KAZAF</name>
<dbReference type="GeneID" id="13882422"/>
<dbReference type="PANTHER" id="PTHR24343:SF482">
    <property type="entry name" value="SERINE_THREONINE-PROTEIN KINASE PTK1_STK1-RELATED"/>
    <property type="match status" value="1"/>
</dbReference>
<dbReference type="GO" id="GO:0005737">
    <property type="term" value="C:cytoplasm"/>
    <property type="evidence" value="ECO:0007669"/>
    <property type="project" value="EnsemblFungi"/>
</dbReference>
<dbReference type="SMART" id="SM00220">
    <property type="entry name" value="S_TKc"/>
    <property type="match status" value="1"/>
</dbReference>
<dbReference type="Proteomes" id="UP000005220">
    <property type="component" value="Chromosome 4"/>
</dbReference>
<feature type="region of interest" description="Disordered" evidence="10">
    <location>
        <begin position="724"/>
        <end position="743"/>
    </location>
</feature>
<dbReference type="KEGG" id="kaf:KAFR_0D04500"/>
<keyword evidence="3" id="KW-0808">Transferase</keyword>
<gene>
    <name evidence="12" type="primary">KAFR0D04500</name>
    <name evidence="12" type="ORF">KAFR_0D04500</name>
</gene>
<dbReference type="GO" id="GO:0004674">
    <property type="term" value="F:protein serine/threonine kinase activity"/>
    <property type="evidence" value="ECO:0007669"/>
    <property type="project" value="UniProtKB-KW"/>
</dbReference>
<evidence type="ECO:0000256" key="8">
    <source>
        <dbReference type="ARBA" id="ARBA00048679"/>
    </source>
</evidence>
<evidence type="ECO:0000256" key="2">
    <source>
        <dbReference type="ARBA" id="ARBA00022527"/>
    </source>
</evidence>
<evidence type="ECO:0000256" key="6">
    <source>
        <dbReference type="ARBA" id="ARBA00022840"/>
    </source>
</evidence>
<dbReference type="GO" id="GO:0006873">
    <property type="term" value="P:intracellular monoatomic ion homeostasis"/>
    <property type="evidence" value="ECO:0007669"/>
    <property type="project" value="EnsemblFungi"/>
</dbReference>
<dbReference type="InterPro" id="IPR011009">
    <property type="entry name" value="Kinase-like_dom_sf"/>
</dbReference>
<dbReference type="eggNOG" id="KOG0583">
    <property type="taxonomic scope" value="Eukaryota"/>
</dbReference>
<comment type="catalytic activity">
    <reaction evidence="7">
        <text>L-threonyl-[protein] + ATP = O-phospho-L-threonyl-[protein] + ADP + H(+)</text>
        <dbReference type="Rhea" id="RHEA:46608"/>
        <dbReference type="Rhea" id="RHEA-COMP:11060"/>
        <dbReference type="Rhea" id="RHEA-COMP:11605"/>
        <dbReference type="ChEBI" id="CHEBI:15378"/>
        <dbReference type="ChEBI" id="CHEBI:30013"/>
        <dbReference type="ChEBI" id="CHEBI:30616"/>
        <dbReference type="ChEBI" id="CHEBI:61977"/>
        <dbReference type="ChEBI" id="CHEBI:456216"/>
        <dbReference type="EC" id="2.7.11.1"/>
    </reaction>
</comment>
<dbReference type="FunCoup" id="H2AUP8">
    <property type="interactions" value="244"/>
</dbReference>
<feature type="binding site" evidence="9">
    <location>
        <position position="288"/>
    </location>
    <ligand>
        <name>ATP</name>
        <dbReference type="ChEBI" id="CHEBI:30616"/>
    </ligand>
</feature>
<dbReference type="GO" id="GO:0015847">
    <property type="term" value="P:putrescine transport"/>
    <property type="evidence" value="ECO:0007669"/>
    <property type="project" value="EnsemblFungi"/>
</dbReference>
<dbReference type="PROSITE" id="PS00107">
    <property type="entry name" value="PROTEIN_KINASE_ATP"/>
    <property type="match status" value="1"/>
</dbReference>
<dbReference type="GO" id="GO:0000082">
    <property type="term" value="P:G1/S transition of mitotic cell cycle"/>
    <property type="evidence" value="ECO:0007669"/>
    <property type="project" value="EnsemblFungi"/>
</dbReference>
<organism evidence="12 13">
    <name type="scientific">Kazachstania africana (strain ATCC 22294 / BCRC 22015 / CBS 2517 / CECT 1963 / NBRC 1671 / NRRL Y-8276)</name>
    <name type="common">Yeast</name>
    <name type="synonym">Kluyveromyces africanus</name>
    <dbReference type="NCBI Taxonomy" id="1071382"/>
    <lineage>
        <taxon>Eukaryota</taxon>
        <taxon>Fungi</taxon>
        <taxon>Dikarya</taxon>
        <taxon>Ascomycota</taxon>
        <taxon>Saccharomycotina</taxon>
        <taxon>Saccharomycetes</taxon>
        <taxon>Saccharomycetales</taxon>
        <taxon>Saccharomycetaceae</taxon>
        <taxon>Kazachstania</taxon>
    </lineage>
</organism>
<dbReference type="GO" id="GO:0005634">
    <property type="term" value="C:nucleus"/>
    <property type="evidence" value="ECO:0007669"/>
    <property type="project" value="EnsemblFungi"/>
</dbReference>
<keyword evidence="5" id="KW-0418">Kinase</keyword>
<keyword evidence="2" id="KW-0723">Serine/threonine-protein kinase</keyword>
<dbReference type="FunFam" id="1.10.510.10:FF:000949">
    <property type="entry name" value="Serine/threonine-protein kinase PTK1/STK1"/>
    <property type="match status" value="1"/>
</dbReference>
<dbReference type="CDD" id="cd13994">
    <property type="entry name" value="STKc_HAL4_like"/>
    <property type="match status" value="1"/>
</dbReference>
<dbReference type="InterPro" id="IPR017441">
    <property type="entry name" value="Protein_kinase_ATP_BS"/>
</dbReference>
<evidence type="ECO:0000256" key="5">
    <source>
        <dbReference type="ARBA" id="ARBA00022777"/>
    </source>
</evidence>
<dbReference type="RefSeq" id="XP_003957233.1">
    <property type="nucleotide sequence ID" value="XM_003957184.1"/>
</dbReference>
<evidence type="ECO:0000256" key="10">
    <source>
        <dbReference type="SAM" id="MobiDB-lite"/>
    </source>
</evidence>
<dbReference type="Pfam" id="PF00069">
    <property type="entry name" value="Pkinase"/>
    <property type="match status" value="1"/>
</dbReference>
<feature type="region of interest" description="Disordered" evidence="10">
    <location>
        <begin position="1"/>
        <end position="22"/>
    </location>
</feature>
<feature type="domain" description="Protein kinase" evidence="11">
    <location>
        <begin position="258"/>
        <end position="566"/>
    </location>
</feature>
<feature type="region of interest" description="Disordered" evidence="10">
    <location>
        <begin position="610"/>
        <end position="635"/>
    </location>
</feature>
<dbReference type="Gene3D" id="1.10.510.10">
    <property type="entry name" value="Transferase(Phosphotransferase) domain 1"/>
    <property type="match status" value="1"/>
</dbReference>
<evidence type="ECO:0000313" key="12">
    <source>
        <dbReference type="EMBL" id="CCF58098.1"/>
    </source>
</evidence>
<reference evidence="12 13" key="1">
    <citation type="journal article" date="2011" name="Proc. Natl. Acad. Sci. U.S.A.">
        <title>Evolutionary erosion of yeast sex chromosomes by mating-type switching accidents.</title>
        <authorList>
            <person name="Gordon J.L."/>
            <person name="Armisen D."/>
            <person name="Proux-Wera E."/>
            <person name="Oheigeartaigh S.S."/>
            <person name="Byrne K.P."/>
            <person name="Wolfe K.H."/>
        </authorList>
    </citation>
    <scope>NUCLEOTIDE SEQUENCE [LARGE SCALE GENOMIC DNA]</scope>
    <source>
        <strain evidence="13">ATCC 22294 / BCRC 22015 / CBS 2517 / CECT 1963 / NBRC 1671 / NRRL Y-8276</strain>
    </source>
</reference>
<evidence type="ECO:0000256" key="4">
    <source>
        <dbReference type="ARBA" id="ARBA00022741"/>
    </source>
</evidence>
<dbReference type="InParanoid" id="H2AUP8"/>
<evidence type="ECO:0000313" key="13">
    <source>
        <dbReference type="Proteomes" id="UP000005220"/>
    </source>
</evidence>
<dbReference type="GO" id="GO:0005524">
    <property type="term" value="F:ATP binding"/>
    <property type="evidence" value="ECO:0007669"/>
    <property type="project" value="UniProtKB-UniRule"/>
</dbReference>
<keyword evidence="6 9" id="KW-0067">ATP-binding</keyword>
<dbReference type="GO" id="GO:0005886">
    <property type="term" value="C:plasma membrane"/>
    <property type="evidence" value="ECO:0007669"/>
    <property type="project" value="EnsemblFungi"/>
</dbReference>
<feature type="region of interest" description="Disordered" evidence="10">
    <location>
        <begin position="677"/>
        <end position="716"/>
    </location>
</feature>
<dbReference type="AlphaFoldDB" id="H2AUP8"/>
<evidence type="ECO:0000256" key="7">
    <source>
        <dbReference type="ARBA" id="ARBA00047899"/>
    </source>
</evidence>
<feature type="compositionally biased region" description="Low complexity" evidence="10">
    <location>
        <begin position="692"/>
        <end position="711"/>
    </location>
</feature>
<evidence type="ECO:0000256" key="1">
    <source>
        <dbReference type="ARBA" id="ARBA00012513"/>
    </source>
</evidence>
<evidence type="ECO:0000259" key="11">
    <source>
        <dbReference type="PROSITE" id="PS50011"/>
    </source>
</evidence>
<keyword evidence="4 9" id="KW-0547">Nucleotide-binding</keyword>
<accession>H2AUP8</accession>
<dbReference type="SUPFAM" id="SSF56112">
    <property type="entry name" value="Protein kinase-like (PK-like)"/>
    <property type="match status" value="1"/>
</dbReference>
<dbReference type="PANTHER" id="PTHR24343">
    <property type="entry name" value="SERINE/THREONINE KINASE"/>
    <property type="match status" value="1"/>
</dbReference>
<dbReference type="OrthoDB" id="4062651at2759"/>
<feature type="region of interest" description="Disordered" evidence="10">
    <location>
        <begin position="777"/>
        <end position="796"/>
    </location>
</feature>
<feature type="compositionally biased region" description="Polar residues" evidence="10">
    <location>
        <begin position="66"/>
        <end position="105"/>
    </location>
</feature>
<dbReference type="EC" id="2.7.11.1" evidence="1"/>
<dbReference type="InterPro" id="IPR008271">
    <property type="entry name" value="Ser/Thr_kinase_AS"/>
</dbReference>
<dbReference type="STRING" id="1071382.H2AUP8"/>
<dbReference type="EMBL" id="HE650824">
    <property type="protein sequence ID" value="CCF58098.1"/>
    <property type="molecule type" value="Genomic_DNA"/>
</dbReference>
<proteinExistence type="predicted"/>
<dbReference type="PROSITE" id="PS00108">
    <property type="entry name" value="PROTEIN_KINASE_ST"/>
    <property type="match status" value="1"/>
</dbReference>
<comment type="catalytic activity">
    <reaction evidence="8">
        <text>L-seryl-[protein] + ATP = O-phospho-L-seryl-[protein] + ADP + H(+)</text>
        <dbReference type="Rhea" id="RHEA:17989"/>
        <dbReference type="Rhea" id="RHEA-COMP:9863"/>
        <dbReference type="Rhea" id="RHEA-COMP:11604"/>
        <dbReference type="ChEBI" id="CHEBI:15378"/>
        <dbReference type="ChEBI" id="CHEBI:29999"/>
        <dbReference type="ChEBI" id="CHEBI:30616"/>
        <dbReference type="ChEBI" id="CHEBI:83421"/>
        <dbReference type="ChEBI" id="CHEBI:456216"/>
        <dbReference type="EC" id="2.7.11.1"/>
    </reaction>
</comment>
<feature type="compositionally biased region" description="Basic and acidic residues" evidence="10">
    <location>
        <begin position="677"/>
        <end position="686"/>
    </location>
</feature>
<evidence type="ECO:0000256" key="9">
    <source>
        <dbReference type="PROSITE-ProRule" id="PRU10141"/>
    </source>
</evidence>
<feature type="compositionally biased region" description="Polar residues" evidence="10">
    <location>
        <begin position="777"/>
        <end position="792"/>
    </location>
</feature>
<keyword evidence="13" id="KW-1185">Reference proteome</keyword>
<dbReference type="PROSITE" id="PS50011">
    <property type="entry name" value="PROTEIN_KINASE_DOM"/>
    <property type="match status" value="1"/>
</dbReference>